<protein>
    <submittedName>
        <fullName evidence="1">Uncharacterized protein</fullName>
    </submittedName>
</protein>
<proteinExistence type="predicted"/>
<sequence>MLKQDGPLSDNANAYPVRLTLYQAAITPRKRVSHSAWSKCETGKQLDKQMY</sequence>
<evidence type="ECO:0000313" key="1">
    <source>
        <dbReference type="EMBL" id="MBX49617.1"/>
    </source>
</evidence>
<organism evidence="1">
    <name type="scientific">Rhizophora mucronata</name>
    <name type="common">Asiatic mangrove</name>
    <dbReference type="NCBI Taxonomy" id="61149"/>
    <lineage>
        <taxon>Eukaryota</taxon>
        <taxon>Viridiplantae</taxon>
        <taxon>Streptophyta</taxon>
        <taxon>Embryophyta</taxon>
        <taxon>Tracheophyta</taxon>
        <taxon>Spermatophyta</taxon>
        <taxon>Magnoliopsida</taxon>
        <taxon>eudicotyledons</taxon>
        <taxon>Gunneridae</taxon>
        <taxon>Pentapetalae</taxon>
        <taxon>rosids</taxon>
        <taxon>fabids</taxon>
        <taxon>Malpighiales</taxon>
        <taxon>Rhizophoraceae</taxon>
        <taxon>Rhizophora</taxon>
    </lineage>
</organism>
<dbReference type="AlphaFoldDB" id="A0A2P2P4G4"/>
<reference evidence="1" key="1">
    <citation type="submission" date="2018-02" db="EMBL/GenBank/DDBJ databases">
        <title>Rhizophora mucronata_Transcriptome.</title>
        <authorList>
            <person name="Meera S.P."/>
            <person name="Sreeshan A."/>
            <person name="Augustine A."/>
        </authorList>
    </citation>
    <scope>NUCLEOTIDE SEQUENCE</scope>
    <source>
        <tissue evidence="1">Leaf</tissue>
    </source>
</reference>
<dbReference type="EMBL" id="GGEC01069133">
    <property type="protein sequence ID" value="MBX49617.1"/>
    <property type="molecule type" value="Transcribed_RNA"/>
</dbReference>
<name>A0A2P2P4G4_RHIMU</name>
<accession>A0A2P2P4G4</accession>